<dbReference type="Gene3D" id="3.40.50.2300">
    <property type="match status" value="2"/>
</dbReference>
<protein>
    <submittedName>
        <fullName evidence="4">ABC transporter substrate-binding protein</fullName>
    </submittedName>
</protein>
<dbReference type="InterPro" id="IPR028082">
    <property type="entry name" value="Peripla_BP_I"/>
</dbReference>
<comment type="similarity">
    <text evidence="1">Belongs to the leucine-binding protein family.</text>
</comment>
<proteinExistence type="inferred from homology"/>
<name>A0A9X3CAC5_9FLAO</name>
<dbReference type="EMBL" id="JAOZEV010000025">
    <property type="protein sequence ID" value="MCV9934496.1"/>
    <property type="molecule type" value="Genomic_DNA"/>
</dbReference>
<feature type="domain" description="Leucine-binding protein" evidence="3">
    <location>
        <begin position="4"/>
        <end position="338"/>
    </location>
</feature>
<organism evidence="4 5">
    <name type="scientific">Flavobacterium frigoritolerans</name>
    <dbReference type="NCBI Taxonomy" id="2987686"/>
    <lineage>
        <taxon>Bacteria</taxon>
        <taxon>Pseudomonadati</taxon>
        <taxon>Bacteroidota</taxon>
        <taxon>Flavobacteriia</taxon>
        <taxon>Flavobacteriales</taxon>
        <taxon>Flavobacteriaceae</taxon>
        <taxon>Flavobacterium</taxon>
    </lineage>
</organism>
<dbReference type="Pfam" id="PF13458">
    <property type="entry name" value="Peripla_BP_6"/>
    <property type="match status" value="1"/>
</dbReference>
<comment type="caution">
    <text evidence="4">The sequence shown here is derived from an EMBL/GenBank/DDBJ whole genome shotgun (WGS) entry which is preliminary data.</text>
</comment>
<keyword evidence="5" id="KW-1185">Reference proteome</keyword>
<evidence type="ECO:0000256" key="1">
    <source>
        <dbReference type="ARBA" id="ARBA00010062"/>
    </source>
</evidence>
<gene>
    <name evidence="4" type="ORF">OIU80_19625</name>
</gene>
<accession>A0A9X3CAC5</accession>
<sequence>MEIVGILLPRSTYYQTIGFDLYEGLRSGLKQLGRSDIKIVTENIGFGADKQQCYRSAEKLLLEENASIVIAYIGHQTAQLLRPLFLATNRILIVLDAGANMPHEWPTCPNIFYHSLHNSLGASLAAKEARKDGYKNAGMVTGYYDGGYLHTYSISKSFQDNGGTISFNHATGYKSEDFTMEPLKDHLNNFPESALLSIFSGDYVQWYFEQIKNTFEEQNLPVYLTPFGLEETMLGNAIYPGNNVKGIAAWSKKIESVENKTFIDTITELGKTPNLFSLLSWESATIALKALELTLEHKKSIPNISQDLQTLTFVSPRGEIYFDTKTNTSISPLYKASIISNTEGKCELQLEGKITEVNEYYKKLTDQDLNQTTSAWYNSYVCI</sequence>
<evidence type="ECO:0000256" key="2">
    <source>
        <dbReference type="ARBA" id="ARBA00022729"/>
    </source>
</evidence>
<dbReference type="Proteomes" id="UP001151133">
    <property type="component" value="Unassembled WGS sequence"/>
</dbReference>
<dbReference type="InterPro" id="IPR028081">
    <property type="entry name" value="Leu-bd"/>
</dbReference>
<evidence type="ECO:0000259" key="3">
    <source>
        <dbReference type="Pfam" id="PF13458"/>
    </source>
</evidence>
<reference evidence="4" key="1">
    <citation type="submission" date="2022-10" db="EMBL/GenBank/DDBJ databases">
        <title>Two novel species of Flavobacterium.</title>
        <authorList>
            <person name="Liu Q."/>
            <person name="Xin Y.-H."/>
        </authorList>
    </citation>
    <scope>NUCLEOTIDE SEQUENCE</scope>
    <source>
        <strain evidence="4">LS1R47</strain>
    </source>
</reference>
<keyword evidence="2" id="KW-0732">Signal</keyword>
<evidence type="ECO:0000313" key="4">
    <source>
        <dbReference type="EMBL" id="MCV9934496.1"/>
    </source>
</evidence>
<dbReference type="AlphaFoldDB" id="A0A9X3CAC5"/>
<dbReference type="RefSeq" id="WP_264288668.1">
    <property type="nucleotide sequence ID" value="NZ_JAOZEV010000025.1"/>
</dbReference>
<dbReference type="SUPFAM" id="SSF53822">
    <property type="entry name" value="Periplasmic binding protein-like I"/>
    <property type="match status" value="1"/>
</dbReference>
<evidence type="ECO:0000313" key="5">
    <source>
        <dbReference type="Proteomes" id="UP001151133"/>
    </source>
</evidence>